<keyword evidence="1" id="KW-1133">Transmembrane helix</keyword>
<keyword evidence="3" id="KW-0012">Acyltransferase</keyword>
<sequence>MSTLKGCISVLLLVLNTLFWGVPLVMLTAVKLVTPVRRWRLRVLGGLHWVALAWIRTNNVWIRHWIHPQIRADIPETLSRRQWWLVMANHQSWTDIIVMLYVLTGRMAMPKFFLKRELILVPIVGLAWWALEFPFMRRYSREKLARNPGLARRDREATLRMCEHAREMPMTIYNFVEGTRFTQEKQRQQQSPYRHLLRPKAGGIAQVIGLLGSRLDGIIDVTLHYRRGTPNFWDFLCGRERDVAIIAKCLDRPEWMLEGSYDDAHYKERFYTWLNSRWQEKDAALSSFSWE</sequence>
<reference evidence="3 4" key="1">
    <citation type="submission" date="2016-12" db="EMBL/GenBank/DDBJ databases">
        <title>Draft genome sequences of strains Salinicola socius SMB35, Salinicola sp. MH3R3-1 and Chromohalobacter sp. SMB17 from the Verkhnekamsk potash mining region of Russia.</title>
        <authorList>
            <person name="Mavrodi D.V."/>
            <person name="Olsson B.E."/>
            <person name="Korsakova E.S."/>
            <person name="Pyankova A."/>
            <person name="Mavrodi O.V."/>
            <person name="Plotnikova E.G."/>
        </authorList>
    </citation>
    <scope>NUCLEOTIDE SEQUENCE [LARGE SCALE GENOMIC DNA]</scope>
    <source>
        <strain evidence="3 4">SMB35</strain>
    </source>
</reference>
<organism evidence="3 4">
    <name type="scientific">Salinicola socius</name>
    <dbReference type="NCBI Taxonomy" id="404433"/>
    <lineage>
        <taxon>Bacteria</taxon>
        <taxon>Pseudomonadati</taxon>
        <taxon>Pseudomonadota</taxon>
        <taxon>Gammaproteobacteria</taxon>
        <taxon>Oceanospirillales</taxon>
        <taxon>Halomonadaceae</taxon>
        <taxon>Salinicola</taxon>
    </lineage>
</organism>
<dbReference type="EMBL" id="MSDO01000003">
    <property type="protein sequence ID" value="OLO05458.1"/>
    <property type="molecule type" value="Genomic_DNA"/>
</dbReference>
<feature type="domain" description="Phospholipid/glycerol acyltransferase" evidence="2">
    <location>
        <begin position="84"/>
        <end position="229"/>
    </location>
</feature>
<proteinExistence type="predicted"/>
<comment type="caution">
    <text evidence="3">The sequence shown here is derived from an EMBL/GenBank/DDBJ whole genome shotgun (WGS) entry which is preliminary data.</text>
</comment>
<name>A0A1Q8SVI6_9GAMM</name>
<feature type="transmembrane region" description="Helical" evidence="1">
    <location>
        <begin position="83"/>
        <end position="103"/>
    </location>
</feature>
<dbReference type="SMART" id="SM00563">
    <property type="entry name" value="PlsC"/>
    <property type="match status" value="1"/>
</dbReference>
<keyword evidence="3" id="KW-0808">Transferase</keyword>
<dbReference type="InterPro" id="IPR002123">
    <property type="entry name" value="Plipid/glycerol_acylTrfase"/>
</dbReference>
<dbReference type="GO" id="GO:0016746">
    <property type="term" value="F:acyltransferase activity"/>
    <property type="evidence" value="ECO:0007669"/>
    <property type="project" value="UniProtKB-KW"/>
</dbReference>
<dbReference type="CDD" id="cd07990">
    <property type="entry name" value="LPLAT_LCLAT1-like"/>
    <property type="match status" value="1"/>
</dbReference>
<dbReference type="Pfam" id="PF01553">
    <property type="entry name" value="Acyltransferase"/>
    <property type="match status" value="1"/>
</dbReference>
<evidence type="ECO:0000313" key="3">
    <source>
        <dbReference type="EMBL" id="OLO05458.1"/>
    </source>
</evidence>
<protein>
    <submittedName>
        <fullName evidence="3">Acyltransferase</fullName>
    </submittedName>
</protein>
<feature type="transmembrane region" description="Helical" evidence="1">
    <location>
        <begin position="118"/>
        <end position="136"/>
    </location>
</feature>
<gene>
    <name evidence="3" type="ORF">BTW07_02980</name>
</gene>
<dbReference type="AlphaFoldDB" id="A0A1Q8SVI6"/>
<dbReference type="SUPFAM" id="SSF69593">
    <property type="entry name" value="Glycerol-3-phosphate (1)-acyltransferase"/>
    <property type="match status" value="1"/>
</dbReference>
<evidence type="ECO:0000313" key="4">
    <source>
        <dbReference type="Proteomes" id="UP000186878"/>
    </source>
</evidence>
<dbReference type="NCBIfam" id="NF010621">
    <property type="entry name" value="PRK14014.1"/>
    <property type="match status" value="1"/>
</dbReference>
<keyword evidence="4" id="KW-1185">Reference proteome</keyword>
<accession>A0A1Q8SVI6</accession>
<dbReference type="RefSeq" id="WP_075568679.1">
    <property type="nucleotide sequence ID" value="NZ_MSDO01000003.1"/>
</dbReference>
<feature type="transmembrane region" description="Helical" evidence="1">
    <location>
        <begin position="7"/>
        <end position="29"/>
    </location>
</feature>
<dbReference type="PANTHER" id="PTHR10983:SF16">
    <property type="entry name" value="LYSOCARDIOLIPIN ACYLTRANSFERASE 1"/>
    <property type="match status" value="1"/>
</dbReference>
<evidence type="ECO:0000256" key="1">
    <source>
        <dbReference type="SAM" id="Phobius"/>
    </source>
</evidence>
<dbReference type="Proteomes" id="UP000186878">
    <property type="component" value="Unassembled WGS sequence"/>
</dbReference>
<evidence type="ECO:0000259" key="2">
    <source>
        <dbReference type="SMART" id="SM00563"/>
    </source>
</evidence>
<keyword evidence="1" id="KW-0472">Membrane</keyword>
<dbReference type="PANTHER" id="PTHR10983">
    <property type="entry name" value="1-ACYLGLYCEROL-3-PHOSPHATE ACYLTRANSFERASE-RELATED"/>
    <property type="match status" value="1"/>
</dbReference>
<dbReference type="STRING" id="404433.BTW07_02980"/>
<dbReference type="OrthoDB" id="319710at2"/>
<keyword evidence="1" id="KW-0812">Transmembrane</keyword>